<dbReference type="Proteomes" id="UP000077202">
    <property type="component" value="Unassembled WGS sequence"/>
</dbReference>
<evidence type="ECO:0000313" key="4">
    <source>
        <dbReference type="Proteomes" id="UP000077202"/>
    </source>
</evidence>
<evidence type="ECO:0000313" key="5">
    <source>
        <dbReference type="Proteomes" id="UP001162541"/>
    </source>
</evidence>
<protein>
    <submittedName>
        <fullName evidence="3">Uncharacterized protein</fullName>
    </submittedName>
</protein>
<feature type="region of interest" description="Disordered" evidence="1">
    <location>
        <begin position="19"/>
        <end position="53"/>
    </location>
</feature>
<dbReference type="PANTHER" id="PTHR36759">
    <property type="entry name" value="DYNEIN BETA CHAIN, CILIARY PROTEIN"/>
    <property type="match status" value="1"/>
</dbReference>
<gene>
    <name evidence="3" type="ORF">AXG93_215s1200</name>
    <name evidence="2" type="ORF">Mp_4g17290</name>
</gene>
<reference evidence="2" key="2">
    <citation type="journal article" date="2019" name="Curr. Biol.">
        <title>Chromatin organization in early land plants reveals an ancestral association between H3K27me3, transposons, and constitutive heterochromatin.</title>
        <authorList>
            <person name="Montgomery S.A."/>
            <person name="Tanizawa Y."/>
            <person name="Galik B."/>
            <person name="Wang N."/>
            <person name="Ito T."/>
            <person name="Mochizuki T."/>
            <person name="Akimcheva S."/>
            <person name="Bowman J."/>
            <person name="Cognat V."/>
            <person name="Drouard L."/>
            <person name="Ekker H."/>
            <person name="Houng S."/>
            <person name="Kohchi T."/>
            <person name="Lin S."/>
            <person name="Liu L.D."/>
            <person name="Nakamura Y."/>
            <person name="Valeeva L.R."/>
            <person name="Shakirov E.V."/>
            <person name="Shippen D.E."/>
            <person name="Wei W."/>
            <person name="Yagura M."/>
            <person name="Yamaoka S."/>
            <person name="Yamato K.T."/>
            <person name="Liu C."/>
            <person name="Berger F."/>
        </authorList>
    </citation>
    <scope>NUCLEOTIDE SEQUENCE [LARGE SCALE GENOMIC DNA]</scope>
    <source>
        <strain evidence="2">Tak-1</strain>
    </source>
</reference>
<evidence type="ECO:0000256" key="1">
    <source>
        <dbReference type="SAM" id="MobiDB-lite"/>
    </source>
</evidence>
<dbReference type="PANTHER" id="PTHR36759:SF1">
    <property type="entry name" value="DYNEIN BETA CHAIN, CILIARY PROTEIN"/>
    <property type="match status" value="1"/>
</dbReference>
<keyword evidence="4" id="KW-1185">Reference proteome</keyword>
<reference evidence="5" key="3">
    <citation type="journal article" date="2020" name="Curr. Biol.">
        <title>Chromatin organization in early land plants reveals an ancestral association between H3K27me3, transposons, and constitutive heterochromatin.</title>
        <authorList>
            <person name="Montgomery S.A."/>
            <person name="Tanizawa Y."/>
            <person name="Galik B."/>
            <person name="Wang N."/>
            <person name="Ito T."/>
            <person name="Mochizuki T."/>
            <person name="Akimcheva S."/>
            <person name="Bowman J.L."/>
            <person name="Cognat V."/>
            <person name="Marechal-Drouard L."/>
            <person name="Ekker H."/>
            <person name="Hong S.F."/>
            <person name="Kohchi T."/>
            <person name="Lin S.S."/>
            <person name="Liu L.D."/>
            <person name="Nakamura Y."/>
            <person name="Valeeva L.R."/>
            <person name="Shakirov E.V."/>
            <person name="Shippen D.E."/>
            <person name="Wei W.L."/>
            <person name="Yagura M."/>
            <person name="Yamaoka S."/>
            <person name="Yamato K.T."/>
            <person name="Liu C."/>
            <person name="Berger F."/>
        </authorList>
    </citation>
    <scope>NUCLEOTIDE SEQUENCE [LARGE SCALE GENOMIC DNA]</scope>
    <source>
        <strain evidence="5">Tak-1</strain>
    </source>
</reference>
<proteinExistence type="predicted"/>
<dbReference type="EMBL" id="AP019869">
    <property type="protein sequence ID" value="BBN09120.1"/>
    <property type="molecule type" value="Genomic_DNA"/>
</dbReference>
<accession>A0A176W2X9</accession>
<evidence type="ECO:0000313" key="2">
    <source>
        <dbReference type="EMBL" id="BBN09120.1"/>
    </source>
</evidence>
<organism evidence="3 4">
    <name type="scientific">Marchantia polymorpha subsp. ruderalis</name>
    <dbReference type="NCBI Taxonomy" id="1480154"/>
    <lineage>
        <taxon>Eukaryota</taxon>
        <taxon>Viridiplantae</taxon>
        <taxon>Streptophyta</taxon>
        <taxon>Embryophyta</taxon>
        <taxon>Marchantiophyta</taxon>
        <taxon>Marchantiopsida</taxon>
        <taxon>Marchantiidae</taxon>
        <taxon>Marchantiales</taxon>
        <taxon>Marchantiaceae</taxon>
        <taxon>Marchantia</taxon>
    </lineage>
</organism>
<evidence type="ECO:0000313" key="3">
    <source>
        <dbReference type="EMBL" id="OAE26822.1"/>
    </source>
</evidence>
<dbReference type="EMBL" id="AP019869">
    <property type="protein sequence ID" value="BBN09121.1"/>
    <property type="molecule type" value="Genomic_DNA"/>
</dbReference>
<sequence>MLPVVRRLRLPKFVSAFSSAKPEGQVKRQSADVKTTPPEPQVIVEPEQNSGDWERRDPKFEAMSQQVVGIITTRPGGKQEMGNAVVTEELTRPMPMDRHTTLLSGPDEDTVIAAGSLNLKQIREIFILYQEQGMNEESIAKKFNVDAELLKRIFRHTSLVVPDQAEELTFKDKK</sequence>
<dbReference type="Proteomes" id="UP001162541">
    <property type="component" value="Chromosome 4"/>
</dbReference>
<dbReference type="AlphaFoldDB" id="A0A176W2X9"/>
<reference evidence="3 4" key="1">
    <citation type="submission" date="2016-03" db="EMBL/GenBank/DDBJ databases">
        <title>Mechanisms controlling the formation of the plant cell surface in tip-growing cells are functionally conserved among land plants.</title>
        <authorList>
            <person name="Honkanen S."/>
            <person name="Jones V.A."/>
            <person name="Morieri G."/>
            <person name="Champion C."/>
            <person name="Hetherington A.J."/>
            <person name="Kelly S."/>
            <person name="Saint-Marcoux D."/>
            <person name="Proust H."/>
            <person name="Prescott H."/>
            <person name="Dolan L."/>
        </authorList>
    </citation>
    <scope>NUCLEOTIDE SEQUENCE [LARGE SCALE GENOMIC DNA]</scope>
    <source>
        <strain evidence="4">cv. Tak-1 and cv. Tak-2</strain>
        <tissue evidence="3">Whole gametophyte</tissue>
    </source>
</reference>
<dbReference type="EMBL" id="LVLJ01002098">
    <property type="protein sequence ID" value="OAE26822.1"/>
    <property type="molecule type" value="Genomic_DNA"/>
</dbReference>
<name>A0A176W2X9_MARPO</name>